<dbReference type="AlphaFoldDB" id="A0A538SVU0"/>
<dbReference type="EMBL" id="VBOU01000022">
    <property type="protein sequence ID" value="TMQ55518.1"/>
    <property type="molecule type" value="Genomic_DNA"/>
</dbReference>
<protein>
    <submittedName>
        <fullName evidence="2">Uncharacterized protein</fullName>
    </submittedName>
</protein>
<feature type="region of interest" description="Disordered" evidence="1">
    <location>
        <begin position="170"/>
        <end position="193"/>
    </location>
</feature>
<evidence type="ECO:0000313" key="2">
    <source>
        <dbReference type="EMBL" id="TMQ55518.1"/>
    </source>
</evidence>
<dbReference type="Proteomes" id="UP000319829">
    <property type="component" value="Unassembled WGS sequence"/>
</dbReference>
<proteinExistence type="predicted"/>
<evidence type="ECO:0000313" key="3">
    <source>
        <dbReference type="Proteomes" id="UP000319829"/>
    </source>
</evidence>
<comment type="caution">
    <text evidence="2">The sequence shown here is derived from an EMBL/GenBank/DDBJ whole genome shotgun (WGS) entry which is preliminary data.</text>
</comment>
<name>A0A538SVU0_UNCEI</name>
<feature type="compositionally biased region" description="Basic and acidic residues" evidence="1">
    <location>
        <begin position="16"/>
        <end position="32"/>
    </location>
</feature>
<gene>
    <name evidence="2" type="ORF">E6K74_03100</name>
</gene>
<feature type="compositionally biased region" description="Basic and acidic residues" evidence="1">
    <location>
        <begin position="184"/>
        <end position="193"/>
    </location>
</feature>
<accession>A0A538SVU0</accession>
<organism evidence="2 3">
    <name type="scientific">Eiseniibacteriota bacterium</name>
    <dbReference type="NCBI Taxonomy" id="2212470"/>
    <lineage>
        <taxon>Bacteria</taxon>
        <taxon>Candidatus Eiseniibacteriota</taxon>
    </lineage>
</organism>
<reference evidence="2 3" key="1">
    <citation type="journal article" date="2019" name="Nat. Microbiol.">
        <title>Mediterranean grassland soil C-N compound turnover is dependent on rainfall and depth, and is mediated by genomically divergent microorganisms.</title>
        <authorList>
            <person name="Diamond S."/>
            <person name="Andeer P.F."/>
            <person name="Li Z."/>
            <person name="Crits-Christoph A."/>
            <person name="Burstein D."/>
            <person name="Anantharaman K."/>
            <person name="Lane K.R."/>
            <person name="Thomas B.C."/>
            <person name="Pan C."/>
            <person name="Northen T.R."/>
            <person name="Banfield J.F."/>
        </authorList>
    </citation>
    <scope>NUCLEOTIDE SEQUENCE [LARGE SCALE GENOMIC DNA]</scope>
    <source>
        <strain evidence="2">WS_4</strain>
    </source>
</reference>
<sequence>MVPPAATAVKTSPAIEKVKERGSKVSAKERESIDKRLDEIERQIENEATSKGDAAVAGRIAGEFSMTADALTAERSQYSRGWGEIVVAHTLAANSKSDVTLADIYQMRNQGMGWAVIAHGLGLKLGDVVPAVKTEGRVALGLAKGDGKAAMIHANTSAGAKAGAKVDAGKASSSAGAGVGGGVDIDKATKAAK</sequence>
<evidence type="ECO:0000256" key="1">
    <source>
        <dbReference type="SAM" id="MobiDB-lite"/>
    </source>
</evidence>
<feature type="region of interest" description="Disordered" evidence="1">
    <location>
        <begin position="1"/>
        <end position="32"/>
    </location>
</feature>